<protein>
    <submittedName>
        <fullName evidence="7">ABC transporter permease</fullName>
    </submittedName>
</protein>
<dbReference type="OrthoDB" id="9255971at2"/>
<dbReference type="GO" id="GO:0140359">
    <property type="term" value="F:ABC-type transporter activity"/>
    <property type="evidence" value="ECO:0007669"/>
    <property type="project" value="InterPro"/>
</dbReference>
<dbReference type="AlphaFoldDB" id="W9GFN8"/>
<evidence type="ECO:0000256" key="1">
    <source>
        <dbReference type="ARBA" id="ARBA00004141"/>
    </source>
</evidence>
<evidence type="ECO:0000313" key="7">
    <source>
        <dbReference type="EMBL" id="EWT05016.1"/>
    </source>
</evidence>
<evidence type="ECO:0000313" key="8">
    <source>
        <dbReference type="Proteomes" id="UP000019494"/>
    </source>
</evidence>
<feature type="transmembrane region" description="Helical" evidence="5">
    <location>
        <begin position="124"/>
        <end position="151"/>
    </location>
</feature>
<feature type="transmembrane region" description="Helical" evidence="5">
    <location>
        <begin position="163"/>
        <end position="188"/>
    </location>
</feature>
<dbReference type="InterPro" id="IPR013525">
    <property type="entry name" value="ABC2_TM"/>
</dbReference>
<comment type="caution">
    <text evidence="7">The sequence shown here is derived from an EMBL/GenBank/DDBJ whole genome shotgun (WGS) entry which is preliminary data.</text>
</comment>
<dbReference type="Pfam" id="PF01061">
    <property type="entry name" value="ABC2_membrane"/>
    <property type="match status" value="1"/>
</dbReference>
<organism evidence="7 8">
    <name type="scientific">Intrasporangium chromatireducens Q5-1</name>
    <dbReference type="NCBI Taxonomy" id="584657"/>
    <lineage>
        <taxon>Bacteria</taxon>
        <taxon>Bacillati</taxon>
        <taxon>Actinomycetota</taxon>
        <taxon>Actinomycetes</taxon>
        <taxon>Micrococcales</taxon>
        <taxon>Intrasporangiaceae</taxon>
        <taxon>Intrasporangium</taxon>
    </lineage>
</organism>
<keyword evidence="2 5" id="KW-0812">Transmembrane</keyword>
<keyword evidence="4 5" id="KW-0472">Membrane</keyword>
<feature type="transmembrane region" description="Helical" evidence="5">
    <location>
        <begin position="43"/>
        <end position="62"/>
    </location>
</feature>
<dbReference type="GO" id="GO:0016020">
    <property type="term" value="C:membrane"/>
    <property type="evidence" value="ECO:0007669"/>
    <property type="project" value="UniProtKB-SubCell"/>
</dbReference>
<dbReference type="PATRIC" id="fig|584657.3.peg.3093"/>
<gene>
    <name evidence="7" type="ORF">N864_07940</name>
</gene>
<dbReference type="Proteomes" id="UP000019494">
    <property type="component" value="Unassembled WGS sequence"/>
</dbReference>
<dbReference type="RefSeq" id="WP_051518669.1">
    <property type="nucleotide sequence ID" value="NZ_AWQS01000156.1"/>
</dbReference>
<sequence length="290" mass="31358">MTTPLTATSPDPTSPLSAGAYQSAVGNEIRKGFRFAWSERLQILIELPMFAAFALLLGPLLGQGDRLATGTVTWTLDSHTTAILVVWFVPFTFMYMQVVKMFWRLLGEIQAGTIEQVFLSPLPSWLVVAVGRIAAAFLETLFVAAATYGIVSAFVRLDIGWDLAALLPLFLGMVASIGLSLMIAGATLVWKRIQLVNDAVLMLVMIFSASALPLIAVPSWWATISHVFPLTDVVGSLYRTLFTDQPAYTAWGLGGLIPMGAVSLGYLAAGILAFVLGERAARRRGTLGRY</sequence>
<feature type="transmembrane region" description="Helical" evidence="5">
    <location>
        <begin position="82"/>
        <end position="103"/>
    </location>
</feature>
<feature type="domain" description="ABC-2 type transporter transmembrane" evidence="6">
    <location>
        <begin position="67"/>
        <end position="237"/>
    </location>
</feature>
<keyword evidence="8" id="KW-1185">Reference proteome</keyword>
<feature type="transmembrane region" description="Helical" evidence="5">
    <location>
        <begin position="200"/>
        <end position="221"/>
    </location>
</feature>
<proteinExistence type="predicted"/>
<feature type="transmembrane region" description="Helical" evidence="5">
    <location>
        <begin position="248"/>
        <end position="276"/>
    </location>
</feature>
<evidence type="ECO:0000256" key="3">
    <source>
        <dbReference type="ARBA" id="ARBA00022989"/>
    </source>
</evidence>
<keyword evidence="3 5" id="KW-1133">Transmembrane helix</keyword>
<comment type="subcellular location">
    <subcellularLocation>
        <location evidence="1">Membrane</location>
        <topology evidence="1">Multi-pass membrane protein</topology>
    </subcellularLocation>
</comment>
<evidence type="ECO:0000256" key="4">
    <source>
        <dbReference type="ARBA" id="ARBA00023136"/>
    </source>
</evidence>
<name>W9GFN8_9MICO</name>
<evidence type="ECO:0000256" key="2">
    <source>
        <dbReference type="ARBA" id="ARBA00022692"/>
    </source>
</evidence>
<reference evidence="8" key="1">
    <citation type="submission" date="2013-08" db="EMBL/GenBank/DDBJ databases">
        <title>Intrasporangium oryzae NRRL B-24470.</title>
        <authorList>
            <person name="Liu H."/>
            <person name="Wang G."/>
        </authorList>
    </citation>
    <scope>NUCLEOTIDE SEQUENCE [LARGE SCALE GENOMIC DNA]</scope>
    <source>
        <strain evidence="8">Q5-1</strain>
    </source>
</reference>
<evidence type="ECO:0000259" key="6">
    <source>
        <dbReference type="Pfam" id="PF01061"/>
    </source>
</evidence>
<accession>W9GFN8</accession>
<dbReference type="EMBL" id="AWQS01000156">
    <property type="protein sequence ID" value="EWT05016.1"/>
    <property type="molecule type" value="Genomic_DNA"/>
</dbReference>
<evidence type="ECO:0000256" key="5">
    <source>
        <dbReference type="SAM" id="Phobius"/>
    </source>
</evidence>